<dbReference type="GO" id="GO:0003700">
    <property type="term" value="F:DNA-binding transcription factor activity"/>
    <property type="evidence" value="ECO:0007669"/>
    <property type="project" value="InterPro"/>
</dbReference>
<dbReference type="SMART" id="SM00347">
    <property type="entry name" value="HTH_MARR"/>
    <property type="match status" value="1"/>
</dbReference>
<dbReference type="PROSITE" id="PS50995">
    <property type="entry name" value="HTH_MARR_2"/>
    <property type="match status" value="1"/>
</dbReference>
<evidence type="ECO:0000259" key="1">
    <source>
        <dbReference type="PROSITE" id="PS50995"/>
    </source>
</evidence>
<keyword evidence="3" id="KW-1185">Reference proteome</keyword>
<protein>
    <submittedName>
        <fullName evidence="2">DNA-binding MarR family transcriptional regulator</fullName>
    </submittedName>
</protein>
<accession>A0A840E4M7</accession>
<dbReference type="Proteomes" id="UP000576209">
    <property type="component" value="Unassembled WGS sequence"/>
</dbReference>
<proteinExistence type="predicted"/>
<evidence type="ECO:0000313" key="3">
    <source>
        <dbReference type="Proteomes" id="UP000576209"/>
    </source>
</evidence>
<dbReference type="PANTHER" id="PTHR33164">
    <property type="entry name" value="TRANSCRIPTIONAL REGULATOR, MARR FAMILY"/>
    <property type="match status" value="1"/>
</dbReference>
<feature type="domain" description="HTH marR-type" evidence="1">
    <location>
        <begin position="11"/>
        <end position="147"/>
    </location>
</feature>
<dbReference type="EMBL" id="JACIFF010000009">
    <property type="protein sequence ID" value="MBB4080584.1"/>
    <property type="molecule type" value="Genomic_DNA"/>
</dbReference>
<dbReference type="Gene3D" id="1.10.10.10">
    <property type="entry name" value="Winged helix-like DNA-binding domain superfamily/Winged helix DNA-binding domain"/>
    <property type="match status" value="1"/>
</dbReference>
<dbReference type="AlphaFoldDB" id="A0A840E4M7"/>
<name>A0A840E4M7_9BACT</name>
<keyword evidence="2" id="KW-0238">DNA-binding</keyword>
<dbReference type="InterPro" id="IPR039422">
    <property type="entry name" value="MarR/SlyA-like"/>
</dbReference>
<dbReference type="GO" id="GO:0006950">
    <property type="term" value="P:response to stress"/>
    <property type="evidence" value="ECO:0007669"/>
    <property type="project" value="TreeGrafter"/>
</dbReference>
<gene>
    <name evidence="2" type="ORF">GGR28_003219</name>
</gene>
<dbReference type="RefSeq" id="WP_183496818.1">
    <property type="nucleotide sequence ID" value="NZ_JACIFF010000009.1"/>
</dbReference>
<sequence length="163" mass="19197">MEDDFLAEMSYNGVTARLKRLSDAFLYQTKEFYTEQDAEIEPNWHMVFLLLEKHGQLTVTEMASQLGQSHPALVKLTKKMKRKGYLISLEDENDRRKYQLTLSDKARAELPLLHRYWEAGDRALREMMDHHTALLDQLAVVEKNMADADFKTRMHHHFESLKD</sequence>
<dbReference type="InterPro" id="IPR036390">
    <property type="entry name" value="WH_DNA-bd_sf"/>
</dbReference>
<dbReference type="PANTHER" id="PTHR33164:SF89">
    <property type="entry name" value="MARR FAMILY REGULATORY PROTEIN"/>
    <property type="match status" value="1"/>
</dbReference>
<comment type="caution">
    <text evidence="2">The sequence shown here is derived from an EMBL/GenBank/DDBJ whole genome shotgun (WGS) entry which is preliminary data.</text>
</comment>
<dbReference type="Pfam" id="PF12802">
    <property type="entry name" value="MarR_2"/>
    <property type="match status" value="1"/>
</dbReference>
<dbReference type="SUPFAM" id="SSF46785">
    <property type="entry name" value="Winged helix' DNA-binding domain"/>
    <property type="match status" value="1"/>
</dbReference>
<organism evidence="2 3">
    <name type="scientific">Neolewinella aquimaris</name>
    <dbReference type="NCBI Taxonomy" id="1835722"/>
    <lineage>
        <taxon>Bacteria</taxon>
        <taxon>Pseudomonadati</taxon>
        <taxon>Bacteroidota</taxon>
        <taxon>Saprospiria</taxon>
        <taxon>Saprospirales</taxon>
        <taxon>Lewinellaceae</taxon>
        <taxon>Neolewinella</taxon>
    </lineage>
</organism>
<dbReference type="InterPro" id="IPR036388">
    <property type="entry name" value="WH-like_DNA-bd_sf"/>
</dbReference>
<dbReference type="GO" id="GO:0003677">
    <property type="term" value="F:DNA binding"/>
    <property type="evidence" value="ECO:0007669"/>
    <property type="project" value="UniProtKB-KW"/>
</dbReference>
<dbReference type="InterPro" id="IPR000835">
    <property type="entry name" value="HTH_MarR-typ"/>
</dbReference>
<evidence type="ECO:0000313" key="2">
    <source>
        <dbReference type="EMBL" id="MBB4080584.1"/>
    </source>
</evidence>
<reference evidence="2 3" key="1">
    <citation type="submission" date="2020-08" db="EMBL/GenBank/DDBJ databases">
        <title>Genomic Encyclopedia of Type Strains, Phase IV (KMG-IV): sequencing the most valuable type-strain genomes for metagenomic binning, comparative biology and taxonomic classification.</title>
        <authorList>
            <person name="Goeker M."/>
        </authorList>
    </citation>
    <scope>NUCLEOTIDE SEQUENCE [LARGE SCALE GENOMIC DNA]</scope>
    <source>
        <strain evidence="2 3">DSM 105137</strain>
    </source>
</reference>